<feature type="compositionally biased region" description="Basic and acidic residues" evidence="1">
    <location>
        <begin position="1"/>
        <end position="13"/>
    </location>
</feature>
<evidence type="ECO:0000313" key="2">
    <source>
        <dbReference type="EMBL" id="MEC1177832.1"/>
    </source>
</evidence>
<evidence type="ECO:0000313" key="3">
    <source>
        <dbReference type="Proteomes" id="UP001344888"/>
    </source>
</evidence>
<feature type="compositionally biased region" description="Basic residues" evidence="1">
    <location>
        <begin position="18"/>
        <end position="27"/>
    </location>
</feature>
<protein>
    <recommendedName>
        <fullName evidence="4">2-keto-3-deoxygluconate kinase</fullName>
    </recommendedName>
</protein>
<dbReference type="Proteomes" id="UP001344888">
    <property type="component" value="Unassembled WGS sequence"/>
</dbReference>
<feature type="region of interest" description="Disordered" evidence="1">
    <location>
        <begin position="1"/>
        <end position="38"/>
    </location>
</feature>
<reference evidence="2 3" key="1">
    <citation type="submission" date="2023-03" db="EMBL/GenBank/DDBJ databases">
        <title>Bacillus Genome Sequencing.</title>
        <authorList>
            <person name="Dunlap C."/>
        </authorList>
    </citation>
    <scope>NUCLEOTIDE SEQUENCE [LARGE SCALE GENOMIC DNA]</scope>
    <source>
        <strain evidence="2 3">B-59205</strain>
    </source>
</reference>
<name>A0AAW9NKM9_9BACL</name>
<dbReference type="AlphaFoldDB" id="A0AAW9NKM9"/>
<evidence type="ECO:0008006" key="4">
    <source>
        <dbReference type="Google" id="ProtNLM"/>
    </source>
</evidence>
<dbReference type="RefSeq" id="WP_238600674.1">
    <property type="nucleotide sequence ID" value="NZ_JARSFG010000007.1"/>
</dbReference>
<evidence type="ECO:0000256" key="1">
    <source>
        <dbReference type="SAM" id="MobiDB-lite"/>
    </source>
</evidence>
<dbReference type="EMBL" id="JARSFG010000007">
    <property type="protein sequence ID" value="MEC1177832.1"/>
    <property type="molecule type" value="Genomic_DNA"/>
</dbReference>
<proteinExistence type="predicted"/>
<comment type="caution">
    <text evidence="2">The sequence shown here is derived from an EMBL/GenBank/DDBJ whole genome shotgun (WGS) entry which is preliminary data.</text>
</comment>
<organism evidence="2 3">
    <name type="scientific">Metasolibacillus meyeri</name>
    <dbReference type="NCBI Taxonomy" id="1071052"/>
    <lineage>
        <taxon>Bacteria</taxon>
        <taxon>Bacillati</taxon>
        <taxon>Bacillota</taxon>
        <taxon>Bacilli</taxon>
        <taxon>Bacillales</taxon>
        <taxon>Caryophanaceae</taxon>
        <taxon>Metasolibacillus</taxon>
    </lineage>
</organism>
<sequence length="113" mass="13145">MRSEHFYRGEFQRGGRGGIHRGEHRRGGREEAQRGPKTFRRGRAITFLEQLTIKRSTIAQQLEQPEFQSIQQILVGELKALDMVINEFTQLFEIHVDEIQVEEAKGHQDDEAN</sequence>
<keyword evidence="3" id="KW-1185">Reference proteome</keyword>
<accession>A0AAW9NKM9</accession>
<gene>
    <name evidence="2" type="ORF">P9B03_04995</name>
</gene>